<dbReference type="PANTHER" id="PTHR12801">
    <property type="entry name" value="RNA EXONUCLEASE REXO1 / RECO3 FAMILY MEMBER-RELATED"/>
    <property type="match status" value="1"/>
</dbReference>
<feature type="compositionally biased region" description="Basic residues" evidence="7">
    <location>
        <begin position="125"/>
        <end position="138"/>
    </location>
</feature>
<evidence type="ECO:0000256" key="4">
    <source>
        <dbReference type="ARBA" id="ARBA00022801"/>
    </source>
</evidence>
<dbReference type="GO" id="GO:0010629">
    <property type="term" value="P:negative regulation of gene expression"/>
    <property type="evidence" value="ECO:0007669"/>
    <property type="project" value="UniProtKB-ARBA"/>
</dbReference>
<dbReference type="STRING" id="90262.A0A1X2I484"/>
<sequence>MAKFNPASEPKNVKLHDTSTKKHISFDDDDDTATATPAVTPSADKKRSQPDQDATTKSTNNKRSRSTPPQQAQQGNQKKSKGNAISTPTARPYLQKVEYKKKEKKPMTPAQQEAFEKARGLAKRDAKRRKMKDRRQAKKLVEATTTGGVMDATVLGKRLLQFTPESVKGKVRMPDLRNFILYCLTEGSVPKFARITRKSCVDRLVVIYVRGLDITCFGAPLSRVDVPPIIDLATVDRETAIGKANMPFLMSQASHMLVTLMETSKKDRALNPISDLLQCSVSWSRREKQYEELKEKLENGDLDRSELYILKLKELVGGGYPVPPFLDPSVTLPEDWKETKPALEPAKKKRLIAVDCEMVLTNSGSALARVSLLDEDGVVLLDEYVLPDEPIVDYLTEYSGITKKIMDEATCSLRRAQKHVRKLVDHNVILVGHSLDSDLKALKLAHPYCVDTALLYDSIRGPPFRPRLRSLAKQFLKRKIQQNDTERNVLGHNSAEDARATMDLFKLKIEKGYHYGRRTEELELVFDRLTEFSPPKRGMIMETRVSGTQTFQSTWGSKYARFSSDMELAEDAVKQVSADENFVLAQLDAVQDFDDDMELPPTVISSSFNNDKELATKLAHVDDCIKKIYDGVPKNTAIMVMGGMGNVYDYRRLGRKYRDSHTSGKKRSADDVHEDMEPDVTWTDEDAKQLQEAYRKARQGCAFITMK</sequence>
<dbReference type="Gene3D" id="3.30.420.10">
    <property type="entry name" value="Ribonuclease H-like superfamily/Ribonuclease H"/>
    <property type="match status" value="1"/>
</dbReference>
<evidence type="ECO:0000256" key="6">
    <source>
        <dbReference type="ARBA" id="ARBA00023242"/>
    </source>
</evidence>
<keyword evidence="10" id="KW-1185">Reference proteome</keyword>
<evidence type="ECO:0000256" key="7">
    <source>
        <dbReference type="SAM" id="MobiDB-lite"/>
    </source>
</evidence>
<keyword evidence="3" id="KW-0540">Nuclease</keyword>
<dbReference type="OrthoDB" id="8191639at2759"/>
<dbReference type="CDD" id="cd06145">
    <property type="entry name" value="REX1_like"/>
    <property type="match status" value="1"/>
</dbReference>
<evidence type="ECO:0000256" key="2">
    <source>
        <dbReference type="ARBA" id="ARBA00006357"/>
    </source>
</evidence>
<keyword evidence="4" id="KW-0378">Hydrolase</keyword>
<accession>A0A1X2I484</accession>
<evidence type="ECO:0000313" key="10">
    <source>
        <dbReference type="Proteomes" id="UP000193560"/>
    </source>
</evidence>
<dbReference type="Pfam" id="PF00929">
    <property type="entry name" value="RNase_T"/>
    <property type="match status" value="1"/>
</dbReference>
<evidence type="ECO:0000256" key="3">
    <source>
        <dbReference type="ARBA" id="ARBA00022722"/>
    </source>
</evidence>
<evidence type="ECO:0000313" key="9">
    <source>
        <dbReference type="EMBL" id="ORZ08900.1"/>
    </source>
</evidence>
<feature type="compositionally biased region" description="Basic and acidic residues" evidence="7">
    <location>
        <begin position="11"/>
        <end position="26"/>
    </location>
</feature>
<dbReference type="GO" id="GO:0004527">
    <property type="term" value="F:exonuclease activity"/>
    <property type="evidence" value="ECO:0007669"/>
    <property type="project" value="UniProtKB-KW"/>
</dbReference>
<evidence type="ECO:0000259" key="8">
    <source>
        <dbReference type="SMART" id="SM00479"/>
    </source>
</evidence>
<dbReference type="Proteomes" id="UP000193560">
    <property type="component" value="Unassembled WGS sequence"/>
</dbReference>
<dbReference type="FunFam" id="3.30.420.10:FF:000031">
    <property type="entry name" value="RNA exonuclease 1"/>
    <property type="match status" value="1"/>
</dbReference>
<dbReference type="PANTHER" id="PTHR12801:SF115">
    <property type="entry name" value="FI18136P1-RELATED"/>
    <property type="match status" value="1"/>
</dbReference>
<feature type="domain" description="Exonuclease" evidence="8">
    <location>
        <begin position="350"/>
        <end position="514"/>
    </location>
</feature>
<comment type="caution">
    <text evidence="9">The sequence shown here is derived from an EMBL/GenBank/DDBJ whole genome shotgun (WGS) entry which is preliminary data.</text>
</comment>
<proteinExistence type="inferred from homology"/>
<reference evidence="9 10" key="1">
    <citation type="submission" date="2016-07" db="EMBL/GenBank/DDBJ databases">
        <title>Pervasive Adenine N6-methylation of Active Genes in Fungi.</title>
        <authorList>
            <consortium name="DOE Joint Genome Institute"/>
            <person name="Mondo S.J."/>
            <person name="Dannebaum R.O."/>
            <person name="Kuo R.C."/>
            <person name="Labutti K."/>
            <person name="Haridas S."/>
            <person name="Kuo A."/>
            <person name="Salamov A."/>
            <person name="Ahrendt S.R."/>
            <person name="Lipzen A."/>
            <person name="Sullivan W."/>
            <person name="Andreopoulos W.B."/>
            <person name="Clum A."/>
            <person name="Lindquist E."/>
            <person name="Daum C."/>
            <person name="Ramamoorthy G.K."/>
            <person name="Gryganskyi A."/>
            <person name="Culley D."/>
            <person name="Magnuson J.K."/>
            <person name="James T.Y."/>
            <person name="O'Malley M.A."/>
            <person name="Stajich J.E."/>
            <person name="Spatafora J.W."/>
            <person name="Visel A."/>
            <person name="Grigoriev I.V."/>
        </authorList>
    </citation>
    <scope>NUCLEOTIDE SEQUENCE [LARGE SCALE GENOMIC DNA]</scope>
    <source>
        <strain evidence="9 10">NRRL 1336</strain>
    </source>
</reference>
<dbReference type="InterPro" id="IPR047021">
    <property type="entry name" value="REXO1/3/4-like"/>
</dbReference>
<feature type="compositionally biased region" description="Basic and acidic residues" evidence="7">
    <location>
        <begin position="114"/>
        <end position="124"/>
    </location>
</feature>
<feature type="compositionally biased region" description="Polar residues" evidence="7">
    <location>
        <begin position="66"/>
        <end position="89"/>
    </location>
</feature>
<dbReference type="SUPFAM" id="SSF53098">
    <property type="entry name" value="Ribonuclease H-like"/>
    <property type="match status" value="1"/>
</dbReference>
<dbReference type="AlphaFoldDB" id="A0A1X2I484"/>
<dbReference type="GO" id="GO:0003676">
    <property type="term" value="F:nucleic acid binding"/>
    <property type="evidence" value="ECO:0007669"/>
    <property type="project" value="InterPro"/>
</dbReference>
<gene>
    <name evidence="9" type="ORF">BCR42DRAFT_359259</name>
</gene>
<evidence type="ECO:0000256" key="1">
    <source>
        <dbReference type="ARBA" id="ARBA00004123"/>
    </source>
</evidence>
<dbReference type="InterPro" id="IPR013520">
    <property type="entry name" value="Ribonucl_H"/>
</dbReference>
<keyword evidence="6" id="KW-0539">Nucleus</keyword>
<dbReference type="EMBL" id="MCGE01000029">
    <property type="protein sequence ID" value="ORZ08900.1"/>
    <property type="molecule type" value="Genomic_DNA"/>
</dbReference>
<dbReference type="InterPro" id="IPR036397">
    <property type="entry name" value="RNaseH_sf"/>
</dbReference>
<name>A0A1X2I484_9FUNG</name>
<dbReference type="InterPro" id="IPR034922">
    <property type="entry name" value="REX1-like_exo"/>
</dbReference>
<keyword evidence="5" id="KW-0269">Exonuclease</keyword>
<feature type="region of interest" description="Disordered" evidence="7">
    <location>
        <begin position="1"/>
        <end position="139"/>
    </location>
</feature>
<comment type="subcellular location">
    <subcellularLocation>
        <location evidence="1">Nucleus</location>
    </subcellularLocation>
</comment>
<dbReference type="SMART" id="SM00479">
    <property type="entry name" value="EXOIII"/>
    <property type="match status" value="1"/>
</dbReference>
<comment type="similarity">
    <text evidence="2">Belongs to the REXO1/REXO3 family.</text>
</comment>
<organism evidence="9 10">
    <name type="scientific">Absidia repens</name>
    <dbReference type="NCBI Taxonomy" id="90262"/>
    <lineage>
        <taxon>Eukaryota</taxon>
        <taxon>Fungi</taxon>
        <taxon>Fungi incertae sedis</taxon>
        <taxon>Mucoromycota</taxon>
        <taxon>Mucoromycotina</taxon>
        <taxon>Mucoromycetes</taxon>
        <taxon>Mucorales</taxon>
        <taxon>Cunninghamellaceae</taxon>
        <taxon>Absidia</taxon>
    </lineage>
</organism>
<protein>
    <recommendedName>
        <fullName evidence="8">Exonuclease domain-containing protein</fullName>
    </recommendedName>
</protein>
<evidence type="ECO:0000256" key="5">
    <source>
        <dbReference type="ARBA" id="ARBA00022839"/>
    </source>
</evidence>
<dbReference type="InterPro" id="IPR012337">
    <property type="entry name" value="RNaseH-like_sf"/>
</dbReference>
<feature type="compositionally biased region" description="Low complexity" evidence="7">
    <location>
        <begin position="33"/>
        <end position="42"/>
    </location>
</feature>
<dbReference type="GO" id="GO:0005634">
    <property type="term" value="C:nucleus"/>
    <property type="evidence" value="ECO:0007669"/>
    <property type="project" value="UniProtKB-SubCell"/>
</dbReference>